<dbReference type="GO" id="GO:0045493">
    <property type="term" value="P:xylan catabolic process"/>
    <property type="evidence" value="ECO:0007669"/>
    <property type="project" value="UniProtKB-UniRule"/>
</dbReference>
<sequence length="315" mass="34598">MAATSPLKDLLSSLPSTFEWSSSAALVSAKSGTGYVAVKDPSIVEVDGTYHVFATIADDSGDYNLVYFSFAEFSEANSATFHYLSSVLGSGYKAAPQIFYFEPHGLWYLIFQNGNAAYSTNSDISDYSGWSAPTNMFSSVPTIITENIGSGYWVDFWNICDSENCYLFSSDDNGHLGFGNTVIAMEDTLNIYDLFEASCVYYTGSQYLLLVEAIGSDGYRYFRSWTSSSITGTWTALADTETDPFASHYDVTFSGTAWTESISHGEMIRASYDQTLTISPCDLIFLYQGLNPSSDVSYNLEPWELGLITQTNSGC</sequence>
<dbReference type="EC" id="3.2.1.55" evidence="8"/>
<evidence type="ECO:0000313" key="9">
    <source>
        <dbReference type="EMBL" id="PMD28071.1"/>
    </source>
</evidence>
<accession>A0A2J6QP76</accession>
<gene>
    <name evidence="9" type="ORF">NA56DRAFT_667467</name>
</gene>
<keyword evidence="6 8" id="KW-0378">Hydrolase</keyword>
<name>A0A2J6QP76_9HELO</name>
<evidence type="ECO:0000256" key="8">
    <source>
        <dbReference type="RuleBase" id="RU368117"/>
    </source>
</evidence>
<keyword evidence="7 8" id="KW-0326">Glycosidase</keyword>
<organism evidence="9 10">
    <name type="scientific">Hyaloscypha hepaticicola</name>
    <dbReference type="NCBI Taxonomy" id="2082293"/>
    <lineage>
        <taxon>Eukaryota</taxon>
        <taxon>Fungi</taxon>
        <taxon>Dikarya</taxon>
        <taxon>Ascomycota</taxon>
        <taxon>Pezizomycotina</taxon>
        <taxon>Leotiomycetes</taxon>
        <taxon>Helotiales</taxon>
        <taxon>Hyaloscyphaceae</taxon>
        <taxon>Hyaloscypha</taxon>
    </lineage>
</organism>
<dbReference type="CDD" id="cd08987">
    <property type="entry name" value="GH62"/>
    <property type="match status" value="1"/>
</dbReference>
<protein>
    <recommendedName>
        <fullName evidence="8">Alpha-L-arabinofuranosidase</fullName>
        <ecNumber evidence="8">3.2.1.55</ecNumber>
    </recommendedName>
</protein>
<keyword evidence="10" id="KW-1185">Reference proteome</keyword>
<comment type="function">
    <text evidence="8">Alpha-L-arabinofuranosidase involved in the hydrolysis of xylan, a major structural heterogeneous polysaccharide found in plant biomass representing the second most abundant polysaccharide in the biosphere, after cellulose.</text>
</comment>
<dbReference type="AlphaFoldDB" id="A0A2J6QP76"/>
<evidence type="ECO:0000256" key="2">
    <source>
        <dbReference type="ARBA" id="ARBA00004613"/>
    </source>
</evidence>
<dbReference type="OrthoDB" id="3156236at2759"/>
<comment type="catalytic activity">
    <reaction evidence="1 8">
        <text>Hydrolysis of terminal non-reducing alpha-L-arabinofuranoside residues in alpha-L-arabinosides.</text>
        <dbReference type="EC" id="3.2.1.55"/>
    </reaction>
</comment>
<dbReference type="GO" id="GO:0046373">
    <property type="term" value="P:L-arabinose metabolic process"/>
    <property type="evidence" value="ECO:0007669"/>
    <property type="project" value="UniProtKB-UniRule"/>
</dbReference>
<dbReference type="PANTHER" id="PTHR40631">
    <property type="entry name" value="ALPHA-L-ARABINOFURANOSIDASE AXHA-2-RELATED"/>
    <property type="match status" value="1"/>
</dbReference>
<dbReference type="Proteomes" id="UP000235672">
    <property type="component" value="Unassembled WGS sequence"/>
</dbReference>
<dbReference type="SUPFAM" id="SSF75005">
    <property type="entry name" value="Arabinanase/levansucrase/invertase"/>
    <property type="match status" value="1"/>
</dbReference>
<dbReference type="Pfam" id="PF03664">
    <property type="entry name" value="Glyco_hydro_62"/>
    <property type="match status" value="1"/>
</dbReference>
<dbReference type="InterPro" id="IPR023296">
    <property type="entry name" value="Glyco_hydro_beta-prop_sf"/>
</dbReference>
<dbReference type="GO" id="GO:0046556">
    <property type="term" value="F:alpha-L-arabinofuranosidase activity"/>
    <property type="evidence" value="ECO:0007669"/>
    <property type="project" value="UniProtKB-UniRule"/>
</dbReference>
<dbReference type="InterPro" id="IPR005193">
    <property type="entry name" value="GH62_arabinosidase"/>
</dbReference>
<dbReference type="Gene3D" id="2.115.10.20">
    <property type="entry name" value="Glycosyl hydrolase domain, family 43"/>
    <property type="match status" value="1"/>
</dbReference>
<comment type="subcellular location">
    <subcellularLocation>
        <location evidence="2 8">Secreted</location>
    </subcellularLocation>
</comment>
<proteinExistence type="inferred from homology"/>
<reference evidence="9 10" key="1">
    <citation type="submission" date="2016-05" db="EMBL/GenBank/DDBJ databases">
        <title>A degradative enzymes factory behind the ericoid mycorrhizal symbiosis.</title>
        <authorList>
            <consortium name="DOE Joint Genome Institute"/>
            <person name="Martino E."/>
            <person name="Morin E."/>
            <person name="Grelet G."/>
            <person name="Kuo A."/>
            <person name="Kohler A."/>
            <person name="Daghino S."/>
            <person name="Barry K."/>
            <person name="Choi C."/>
            <person name="Cichocki N."/>
            <person name="Clum A."/>
            <person name="Copeland A."/>
            <person name="Hainaut M."/>
            <person name="Haridas S."/>
            <person name="Labutti K."/>
            <person name="Lindquist E."/>
            <person name="Lipzen A."/>
            <person name="Khouja H.-R."/>
            <person name="Murat C."/>
            <person name="Ohm R."/>
            <person name="Olson A."/>
            <person name="Spatafora J."/>
            <person name="Veneault-Fourrey C."/>
            <person name="Henrissat B."/>
            <person name="Grigoriev I."/>
            <person name="Martin F."/>
            <person name="Perotto S."/>
        </authorList>
    </citation>
    <scope>NUCLEOTIDE SEQUENCE [LARGE SCALE GENOMIC DNA]</scope>
    <source>
        <strain evidence="9 10">UAMH 7357</strain>
    </source>
</reference>
<evidence type="ECO:0000313" key="10">
    <source>
        <dbReference type="Proteomes" id="UP000235672"/>
    </source>
</evidence>
<dbReference type="GO" id="GO:0005576">
    <property type="term" value="C:extracellular region"/>
    <property type="evidence" value="ECO:0007669"/>
    <property type="project" value="UniProtKB-SubCell"/>
</dbReference>
<dbReference type="PANTHER" id="PTHR40631:SF2">
    <property type="entry name" value="ALPHA-L-ARABINOFURANOSIDASE"/>
    <property type="match status" value="1"/>
</dbReference>
<dbReference type="STRING" id="1745343.A0A2J6QP76"/>
<dbReference type="EMBL" id="KZ613465">
    <property type="protein sequence ID" value="PMD28071.1"/>
    <property type="molecule type" value="Genomic_DNA"/>
</dbReference>
<evidence type="ECO:0000256" key="6">
    <source>
        <dbReference type="ARBA" id="ARBA00022801"/>
    </source>
</evidence>
<comment type="similarity">
    <text evidence="3 8">Belongs to the glycosyl hydrolase 62 family.</text>
</comment>
<evidence type="ECO:0000256" key="5">
    <source>
        <dbReference type="ARBA" id="ARBA00022729"/>
    </source>
</evidence>
<keyword evidence="5 8" id="KW-0732">Signal</keyword>
<evidence type="ECO:0000256" key="3">
    <source>
        <dbReference type="ARBA" id="ARBA00007396"/>
    </source>
</evidence>
<keyword evidence="4 8" id="KW-0964">Secreted</keyword>
<evidence type="ECO:0000256" key="1">
    <source>
        <dbReference type="ARBA" id="ARBA00001462"/>
    </source>
</evidence>
<evidence type="ECO:0000256" key="4">
    <source>
        <dbReference type="ARBA" id="ARBA00022525"/>
    </source>
</evidence>
<evidence type="ECO:0000256" key="7">
    <source>
        <dbReference type="ARBA" id="ARBA00023295"/>
    </source>
</evidence>